<sequence length="807" mass="85744">MVPVSTPPFAHLLRHLRTTAGLTQERLAERSGLSPQAIGALEGGRRQYPRPTTVAQLADALSLSPEDRHRLTTAAHRPKAGDPASAVPRQLPPPITDFTGRTTELDTLVALLRAPHAAAPGIVISAIGGMAGIGKTTLAVQAAHRVADVFPDGQLYLNLRGGGRDPVRPVDALAALLLGLGVPPSGDPQDERIAAARFRTAMAGRRMLVVLDDAAGIEQVTPLLPGTPSSAVVITSRRRLTALPGVRHVDLDLLTEHEALQLLGEVVGPEWVEAAPNDARRIVQRCGHLPLAIRIAGGQVRGSSDGAGTLGGLAERLTGDADRLGLLDGPQASVRASIAVSIGALIAADQPLDLAAAQAFPWLSLLDGNHFSLRVASAVLELPLQRTEEVLERLVDIQLLETPALHRYRMHDLVRAVGREQAKVSLTPTDLAGAQHRELAQYAAMLWRLEKLRGEKLRSYAIASGAEEVTDLGEAAAWLESELANMVRLVRAAAATWPGERHLVASIALGLRRFSSLRMRFAEPRDALQAVVERLTDEDPDELTMHLLVALGQMNAAMAQYEQAAALHRRALPLVEARGDVLAMTNFLIDLSYFLGRASEPAAAIEYAERALALAPEAGSPRAVPLAHLVVGTSAGGLGDIDRQRSAFERATQLIATTPGPARAMYLSQIGWSLAESGQFDTAVEVLTDGLEAAQGNETGVVGIDLYLYLGRVWLALDHHADAIEAFTIAGKLAAECPAEGREPMAHHELGRAHAALGNHDQARDEWQRAATLYDRIAAPAADEVRALLAGLDGGDQGGGASSAVQR</sequence>
<reference evidence="4" key="1">
    <citation type="submission" date="2009-09" db="EMBL/GenBank/DDBJ databases">
        <title>The complete genome of Kribbella flavida DSM 17836.</title>
        <authorList>
            <consortium name="US DOE Joint Genome Institute (JGI-PGF)"/>
            <person name="Lucas S."/>
            <person name="Copeland A."/>
            <person name="Lapidus A."/>
            <person name="Glavina del Rio T."/>
            <person name="Dalin E."/>
            <person name="Tice H."/>
            <person name="Bruce D."/>
            <person name="Goodwin L."/>
            <person name="Pitluck S."/>
            <person name="Kyrpides N."/>
            <person name="Mavromatis K."/>
            <person name="Ivanova N."/>
            <person name="Saunders E."/>
            <person name="Brettin T."/>
            <person name="Detter J.C."/>
            <person name="Han C."/>
            <person name="Larimer F."/>
            <person name="Land M."/>
            <person name="Hauser L."/>
            <person name="Markowitz V."/>
            <person name="Cheng J.-F."/>
            <person name="Hugenholtz P."/>
            <person name="Woyke T."/>
            <person name="Wu D."/>
            <person name="Pukall R."/>
            <person name="Klenk H.-P."/>
            <person name="Eisen J.A."/>
        </authorList>
    </citation>
    <scope>NUCLEOTIDE SEQUENCE [LARGE SCALE GENOMIC DNA]</scope>
    <source>
        <strain evidence="4">DSM 17836 / JCM 10339 / NBRC 14399</strain>
    </source>
</reference>
<dbReference type="Gene3D" id="1.25.40.10">
    <property type="entry name" value="Tetratricopeptide repeat domain"/>
    <property type="match status" value="2"/>
</dbReference>
<organism evidence="3 4">
    <name type="scientific">Kribbella flavida (strain DSM 17836 / JCM 10339 / NBRC 14399)</name>
    <dbReference type="NCBI Taxonomy" id="479435"/>
    <lineage>
        <taxon>Bacteria</taxon>
        <taxon>Bacillati</taxon>
        <taxon>Actinomycetota</taxon>
        <taxon>Actinomycetes</taxon>
        <taxon>Propionibacteriales</taxon>
        <taxon>Kribbellaceae</taxon>
        <taxon>Kribbella</taxon>
    </lineage>
</organism>
<dbReference type="InterPro" id="IPR011990">
    <property type="entry name" value="TPR-like_helical_dom_sf"/>
</dbReference>
<dbReference type="SUPFAM" id="SSF47413">
    <property type="entry name" value="lambda repressor-like DNA-binding domains"/>
    <property type="match status" value="1"/>
</dbReference>
<feature type="domain" description="HTH cro/C1-type" evidence="2">
    <location>
        <begin position="13"/>
        <end position="68"/>
    </location>
</feature>
<dbReference type="AlphaFoldDB" id="D2Q133"/>
<dbReference type="SMART" id="SM00530">
    <property type="entry name" value="HTH_XRE"/>
    <property type="match status" value="1"/>
</dbReference>
<dbReference type="PANTHER" id="PTHR47691">
    <property type="entry name" value="REGULATOR-RELATED"/>
    <property type="match status" value="1"/>
</dbReference>
<evidence type="ECO:0000313" key="3">
    <source>
        <dbReference type="EMBL" id="ADB35734.1"/>
    </source>
</evidence>
<keyword evidence="4" id="KW-1185">Reference proteome</keyword>
<dbReference type="InterPro" id="IPR042197">
    <property type="entry name" value="Apaf_helical"/>
</dbReference>
<dbReference type="SMART" id="SM00028">
    <property type="entry name" value="TPR"/>
    <property type="match status" value="5"/>
</dbReference>
<evidence type="ECO:0000313" key="4">
    <source>
        <dbReference type="Proteomes" id="UP000007967"/>
    </source>
</evidence>
<evidence type="ECO:0000256" key="1">
    <source>
        <dbReference type="SAM" id="MobiDB-lite"/>
    </source>
</evidence>
<dbReference type="InterPro" id="IPR010982">
    <property type="entry name" value="Lambda_DNA-bd_dom_sf"/>
</dbReference>
<dbReference type="Gene3D" id="3.40.50.300">
    <property type="entry name" value="P-loop containing nucleotide triphosphate hydrolases"/>
    <property type="match status" value="1"/>
</dbReference>
<dbReference type="CDD" id="cd00093">
    <property type="entry name" value="HTH_XRE"/>
    <property type="match status" value="1"/>
</dbReference>
<gene>
    <name evidence="3" type="ordered locus">Kfla_6742</name>
</gene>
<dbReference type="Pfam" id="PF00931">
    <property type="entry name" value="NB-ARC"/>
    <property type="match status" value="1"/>
</dbReference>
<dbReference type="GO" id="GO:0003677">
    <property type="term" value="F:DNA binding"/>
    <property type="evidence" value="ECO:0007669"/>
    <property type="project" value="InterPro"/>
</dbReference>
<dbReference type="InterPro" id="IPR019734">
    <property type="entry name" value="TPR_rpt"/>
</dbReference>
<dbReference type="Gene3D" id="1.10.260.40">
    <property type="entry name" value="lambda repressor-like DNA-binding domains"/>
    <property type="match status" value="1"/>
</dbReference>
<dbReference type="PANTHER" id="PTHR47691:SF3">
    <property type="entry name" value="HTH-TYPE TRANSCRIPTIONAL REGULATOR RV0890C-RELATED"/>
    <property type="match status" value="1"/>
</dbReference>
<dbReference type="Proteomes" id="UP000007967">
    <property type="component" value="Chromosome"/>
</dbReference>
<dbReference type="eggNOG" id="COG0457">
    <property type="taxonomic scope" value="Bacteria"/>
</dbReference>
<dbReference type="HOGENOM" id="CLU_004665_2_1_11"/>
<dbReference type="STRING" id="479435.Kfla_6742"/>
<accession>D2Q133</accession>
<dbReference type="PROSITE" id="PS50943">
    <property type="entry name" value="HTH_CROC1"/>
    <property type="match status" value="1"/>
</dbReference>
<dbReference type="eggNOG" id="COG3903">
    <property type="taxonomic scope" value="Bacteria"/>
</dbReference>
<proteinExistence type="predicted"/>
<protein>
    <submittedName>
        <fullName evidence="3">Transcriptional regulator, XRE family</fullName>
    </submittedName>
</protein>
<dbReference type="SUPFAM" id="SSF48452">
    <property type="entry name" value="TPR-like"/>
    <property type="match status" value="1"/>
</dbReference>
<dbReference type="SUPFAM" id="SSF52540">
    <property type="entry name" value="P-loop containing nucleoside triphosphate hydrolases"/>
    <property type="match status" value="1"/>
</dbReference>
<feature type="region of interest" description="Disordered" evidence="1">
    <location>
        <begin position="74"/>
        <end position="97"/>
    </location>
</feature>
<dbReference type="Pfam" id="PF13560">
    <property type="entry name" value="HTH_31"/>
    <property type="match status" value="1"/>
</dbReference>
<dbReference type="KEGG" id="kfl:Kfla_6742"/>
<dbReference type="EMBL" id="CP001736">
    <property type="protein sequence ID" value="ADB35734.1"/>
    <property type="molecule type" value="Genomic_DNA"/>
</dbReference>
<evidence type="ECO:0000259" key="2">
    <source>
        <dbReference type="PROSITE" id="PS50943"/>
    </source>
</evidence>
<dbReference type="InterPro" id="IPR027417">
    <property type="entry name" value="P-loop_NTPase"/>
</dbReference>
<dbReference type="Gene3D" id="1.10.8.430">
    <property type="entry name" value="Helical domain of apoptotic protease-activating factors"/>
    <property type="match status" value="1"/>
</dbReference>
<dbReference type="InterPro" id="IPR001387">
    <property type="entry name" value="Cro/C1-type_HTH"/>
</dbReference>
<dbReference type="eggNOG" id="COG1396">
    <property type="taxonomic scope" value="Bacteria"/>
</dbReference>
<dbReference type="PRINTS" id="PR00364">
    <property type="entry name" value="DISEASERSIST"/>
</dbReference>
<dbReference type="GO" id="GO:0043531">
    <property type="term" value="F:ADP binding"/>
    <property type="evidence" value="ECO:0007669"/>
    <property type="project" value="InterPro"/>
</dbReference>
<dbReference type="InterPro" id="IPR002182">
    <property type="entry name" value="NB-ARC"/>
</dbReference>
<name>D2Q133_KRIFD</name>
<reference evidence="3 4" key="2">
    <citation type="journal article" date="2010" name="Stand. Genomic Sci.">
        <title>Complete genome sequence of Kribbella flavida type strain (IFO 14399).</title>
        <authorList>
            <person name="Pukall R."/>
            <person name="Lapidus A."/>
            <person name="Glavina Del Rio T."/>
            <person name="Copeland A."/>
            <person name="Tice H."/>
            <person name="Cheng J.-F."/>
            <person name="Lucas S."/>
            <person name="Chen F."/>
            <person name="Nolan M."/>
            <person name="LaButti K."/>
            <person name="Pati A."/>
            <person name="Ivanova N."/>
            <person name="Mavrommatis K."/>
            <person name="Mikhailova N."/>
            <person name="Pitluck S."/>
            <person name="Bruce D."/>
            <person name="Goodwin L."/>
            <person name="Land M."/>
            <person name="Hauser L."/>
            <person name="Chang Y.-J."/>
            <person name="Jeffries C.D."/>
            <person name="Chen A."/>
            <person name="Palaniappan K."/>
            <person name="Chain P."/>
            <person name="Rohde M."/>
            <person name="Goeker M."/>
            <person name="Bristow J."/>
            <person name="Eisen J.A."/>
            <person name="Markowitz V."/>
            <person name="Hugenholtz P."/>
            <person name="Kyrpides N.C."/>
            <person name="Klenk H.-P."/>
            <person name="Brettin T."/>
        </authorList>
    </citation>
    <scope>NUCLEOTIDE SEQUENCE [LARGE SCALE GENOMIC DNA]</scope>
    <source>
        <strain evidence="4">DSM 17836 / JCM 10339 / NBRC 14399</strain>
    </source>
</reference>